<dbReference type="InterPro" id="IPR000999">
    <property type="entry name" value="RNase_III_dom"/>
</dbReference>
<evidence type="ECO:0000259" key="6">
    <source>
        <dbReference type="PROSITE" id="PS50137"/>
    </source>
</evidence>
<dbReference type="AlphaFoldDB" id="A0A136IXP9"/>
<dbReference type="Gene3D" id="3.30.160.20">
    <property type="match status" value="1"/>
</dbReference>
<dbReference type="InterPro" id="IPR014720">
    <property type="entry name" value="dsRBD_dom"/>
</dbReference>
<organism evidence="8 9">
    <name type="scientific">Microdochium bolleyi</name>
    <dbReference type="NCBI Taxonomy" id="196109"/>
    <lineage>
        <taxon>Eukaryota</taxon>
        <taxon>Fungi</taxon>
        <taxon>Dikarya</taxon>
        <taxon>Ascomycota</taxon>
        <taxon>Pezizomycotina</taxon>
        <taxon>Sordariomycetes</taxon>
        <taxon>Xylariomycetidae</taxon>
        <taxon>Xylariales</taxon>
        <taxon>Microdochiaceae</taxon>
        <taxon>Microdochium</taxon>
    </lineage>
</organism>
<name>A0A136IXP9_9PEZI</name>
<sequence>SLPAPSPLSLTAWTLQDIPLDGKLPPLPPVADHQLSKAALTHSGLAAKPTDLSYEKLEWIGDAYIYLMSSALIFQTFPLLSTGRSVQLRERIVKNDTLRGYTLSYGLDKEASFPAEFDLQGRDGGTAASNKVKNKVLGDIFESYFAAIILGNSDGLEVATAFIKKLWATTLAYEIRKECNAQEAHRKQTDSETATTTRQEQNFKVELAKTIGGPSIKIDYKQLGETRSKVGGTPLYTMGVFLSGWGETGLQMGYGSGLSKKDAGQKAAAAALQNKKLLKRLVTVRTDFFKAVAAQKEQ</sequence>
<dbReference type="InterPro" id="IPR036389">
    <property type="entry name" value="RNase_III_sf"/>
</dbReference>
<proteinExistence type="predicted"/>
<evidence type="ECO:0000256" key="5">
    <source>
        <dbReference type="PROSITE-ProRule" id="PRU00266"/>
    </source>
</evidence>
<feature type="non-terminal residue" evidence="8">
    <location>
        <position position="298"/>
    </location>
</feature>
<dbReference type="GO" id="GO:0006369">
    <property type="term" value="P:termination of RNA polymerase II transcription"/>
    <property type="evidence" value="ECO:0007669"/>
    <property type="project" value="TreeGrafter"/>
</dbReference>
<dbReference type="Pfam" id="PF14622">
    <property type="entry name" value="Ribonucleas_3_3"/>
    <property type="match status" value="1"/>
</dbReference>
<evidence type="ECO:0000313" key="8">
    <source>
        <dbReference type="EMBL" id="KXJ89661.1"/>
    </source>
</evidence>
<dbReference type="GO" id="GO:0034475">
    <property type="term" value="P:U4 snRNA 3'-end processing"/>
    <property type="evidence" value="ECO:0007669"/>
    <property type="project" value="TreeGrafter"/>
</dbReference>
<keyword evidence="4 5" id="KW-0694">RNA-binding</keyword>
<protein>
    <submittedName>
        <fullName evidence="8">Ribonuclease III domain-containing protein</fullName>
    </submittedName>
</protein>
<reference evidence="9" key="1">
    <citation type="submission" date="2016-02" db="EMBL/GenBank/DDBJ databases">
        <title>Draft genome sequence of Microdochium bolleyi, a fungal endophyte of beachgrass.</title>
        <authorList>
            <consortium name="DOE Joint Genome Institute"/>
            <person name="David A.S."/>
            <person name="May G."/>
            <person name="Haridas S."/>
            <person name="Lim J."/>
            <person name="Wang M."/>
            <person name="Labutti K."/>
            <person name="Lipzen A."/>
            <person name="Barry K."/>
            <person name="Grigoriev I.V."/>
        </authorList>
    </citation>
    <scope>NUCLEOTIDE SEQUENCE [LARGE SCALE GENOMIC DNA]</scope>
    <source>
        <strain evidence="9">J235TASD1</strain>
    </source>
</reference>
<dbReference type="Proteomes" id="UP000070501">
    <property type="component" value="Unassembled WGS sequence"/>
</dbReference>
<dbReference type="STRING" id="196109.A0A136IXP9"/>
<dbReference type="PANTHER" id="PTHR11207:SF0">
    <property type="entry name" value="RIBONUCLEASE 3"/>
    <property type="match status" value="1"/>
</dbReference>
<dbReference type="PROSITE" id="PS50142">
    <property type="entry name" value="RNASE_3_2"/>
    <property type="match status" value="1"/>
</dbReference>
<keyword evidence="2" id="KW-0255">Endonuclease</keyword>
<evidence type="ECO:0000256" key="3">
    <source>
        <dbReference type="ARBA" id="ARBA00022801"/>
    </source>
</evidence>
<gene>
    <name evidence="8" type="ORF">Micbo1qcDRAFT_104862</name>
</gene>
<keyword evidence="3" id="KW-0378">Hydrolase</keyword>
<dbReference type="FunCoup" id="A0A136IXP9">
    <property type="interactions" value="222"/>
</dbReference>
<feature type="domain" description="DRBM" evidence="6">
    <location>
        <begin position="202"/>
        <end position="277"/>
    </location>
</feature>
<evidence type="ECO:0000256" key="2">
    <source>
        <dbReference type="ARBA" id="ARBA00022759"/>
    </source>
</evidence>
<dbReference type="SUPFAM" id="SSF69065">
    <property type="entry name" value="RNase III domain-like"/>
    <property type="match status" value="1"/>
</dbReference>
<accession>A0A136IXP9</accession>
<keyword evidence="1" id="KW-0540">Nuclease</keyword>
<evidence type="ECO:0000259" key="7">
    <source>
        <dbReference type="PROSITE" id="PS50142"/>
    </source>
</evidence>
<dbReference type="PANTHER" id="PTHR11207">
    <property type="entry name" value="RIBONUCLEASE III"/>
    <property type="match status" value="1"/>
</dbReference>
<dbReference type="Gene3D" id="1.10.1520.10">
    <property type="entry name" value="Ribonuclease III domain"/>
    <property type="match status" value="1"/>
</dbReference>
<evidence type="ECO:0000256" key="1">
    <source>
        <dbReference type="ARBA" id="ARBA00022722"/>
    </source>
</evidence>
<dbReference type="CDD" id="cd00593">
    <property type="entry name" value="RIBOc"/>
    <property type="match status" value="1"/>
</dbReference>
<dbReference type="GO" id="GO:0005654">
    <property type="term" value="C:nucleoplasm"/>
    <property type="evidence" value="ECO:0007669"/>
    <property type="project" value="TreeGrafter"/>
</dbReference>
<dbReference type="OrthoDB" id="2392202at2759"/>
<dbReference type="SUPFAM" id="SSF54768">
    <property type="entry name" value="dsRNA-binding domain-like"/>
    <property type="match status" value="1"/>
</dbReference>
<keyword evidence="9" id="KW-1185">Reference proteome</keyword>
<feature type="domain" description="RNase III" evidence="7">
    <location>
        <begin position="30"/>
        <end position="153"/>
    </location>
</feature>
<dbReference type="EMBL" id="KQ964254">
    <property type="protein sequence ID" value="KXJ89661.1"/>
    <property type="molecule type" value="Genomic_DNA"/>
</dbReference>
<dbReference type="GO" id="GO:0004525">
    <property type="term" value="F:ribonuclease III activity"/>
    <property type="evidence" value="ECO:0007669"/>
    <property type="project" value="InterPro"/>
</dbReference>
<feature type="non-terminal residue" evidence="8">
    <location>
        <position position="1"/>
    </location>
</feature>
<evidence type="ECO:0000313" key="9">
    <source>
        <dbReference type="Proteomes" id="UP000070501"/>
    </source>
</evidence>
<dbReference type="GO" id="GO:0006364">
    <property type="term" value="P:rRNA processing"/>
    <property type="evidence" value="ECO:0007669"/>
    <property type="project" value="TreeGrafter"/>
</dbReference>
<dbReference type="PROSITE" id="PS50137">
    <property type="entry name" value="DS_RBD"/>
    <property type="match status" value="1"/>
</dbReference>
<evidence type="ECO:0000256" key="4">
    <source>
        <dbReference type="ARBA" id="ARBA00022884"/>
    </source>
</evidence>
<dbReference type="GO" id="GO:0003723">
    <property type="term" value="F:RNA binding"/>
    <property type="evidence" value="ECO:0007669"/>
    <property type="project" value="UniProtKB-UniRule"/>
</dbReference>
<dbReference type="SMART" id="SM00535">
    <property type="entry name" value="RIBOc"/>
    <property type="match status" value="1"/>
</dbReference>
<dbReference type="InParanoid" id="A0A136IXP9"/>